<accession>A0A497XMW5</accession>
<evidence type="ECO:0008006" key="4">
    <source>
        <dbReference type="Google" id="ProtNLM"/>
    </source>
</evidence>
<comment type="caution">
    <text evidence="2">The sequence shown here is derived from an EMBL/GenBank/DDBJ whole genome shotgun (WGS) entry which is preliminary data.</text>
</comment>
<feature type="chain" id="PRO_5019808152" description="Lipoprotein" evidence="1">
    <location>
        <begin position="24"/>
        <end position="47"/>
    </location>
</feature>
<keyword evidence="3" id="KW-1185">Reference proteome</keyword>
<dbReference type="EMBL" id="RCCJ01000001">
    <property type="protein sequence ID" value="RLJ70287.1"/>
    <property type="molecule type" value="Genomic_DNA"/>
</dbReference>
<dbReference type="Proteomes" id="UP000267841">
    <property type="component" value="Unassembled WGS sequence"/>
</dbReference>
<evidence type="ECO:0000313" key="3">
    <source>
        <dbReference type="Proteomes" id="UP000267841"/>
    </source>
</evidence>
<protein>
    <recommendedName>
        <fullName evidence="4">Lipoprotein</fullName>
    </recommendedName>
</protein>
<reference evidence="2 3" key="1">
    <citation type="submission" date="2018-10" db="EMBL/GenBank/DDBJ databases">
        <title>Genomic Encyclopedia of Archaeal and Bacterial Type Strains, Phase II (KMG-II): from individual species to whole genera.</title>
        <authorList>
            <person name="Goeker M."/>
        </authorList>
    </citation>
    <scope>NUCLEOTIDE SEQUENCE [LARGE SCALE GENOMIC DNA]</scope>
    <source>
        <strain evidence="2 3">DSM 16510</strain>
    </source>
</reference>
<dbReference type="AlphaFoldDB" id="A0A497XMW5"/>
<organism evidence="2 3">
    <name type="scientific">Hydrogenivirga caldilitoris</name>
    <dbReference type="NCBI Taxonomy" id="246264"/>
    <lineage>
        <taxon>Bacteria</taxon>
        <taxon>Pseudomonadati</taxon>
        <taxon>Aquificota</taxon>
        <taxon>Aquificia</taxon>
        <taxon>Aquificales</taxon>
        <taxon>Aquificaceae</taxon>
        <taxon>Hydrogenivirga</taxon>
    </lineage>
</organism>
<gene>
    <name evidence="2" type="ORF">BCF55_0555</name>
</gene>
<feature type="signal peptide" evidence="1">
    <location>
        <begin position="1"/>
        <end position="23"/>
    </location>
</feature>
<sequence length="47" mass="4968">MKLLLFLIVTSLFLNGCALMVGAAAGGAAGYYAGEKGYKVKVEKERD</sequence>
<evidence type="ECO:0000256" key="1">
    <source>
        <dbReference type="SAM" id="SignalP"/>
    </source>
</evidence>
<name>A0A497XMW5_9AQUI</name>
<proteinExistence type="predicted"/>
<dbReference type="RefSeq" id="WP_170144733.1">
    <property type="nucleotide sequence ID" value="NZ_RCCJ01000001.1"/>
</dbReference>
<keyword evidence="1" id="KW-0732">Signal</keyword>
<evidence type="ECO:0000313" key="2">
    <source>
        <dbReference type="EMBL" id="RLJ70287.1"/>
    </source>
</evidence>